<accession>A0A9R0JF81</accession>
<keyword evidence="2" id="KW-1185">Reference proteome</keyword>
<reference evidence="3" key="2">
    <citation type="submission" date="2025-08" db="UniProtKB">
        <authorList>
            <consortium name="RefSeq"/>
        </authorList>
    </citation>
    <scope>IDENTIFICATION</scope>
    <source>
        <tissue evidence="3">Leaf</tissue>
    </source>
</reference>
<evidence type="ECO:0000256" key="1">
    <source>
        <dbReference type="SAM" id="MobiDB-lite"/>
    </source>
</evidence>
<protein>
    <recommendedName>
        <fullName evidence="4">Protein WAVE</fullName>
    </recommendedName>
</protein>
<evidence type="ECO:0000313" key="3">
    <source>
        <dbReference type="RefSeq" id="XP_021865415.1"/>
    </source>
</evidence>
<feature type="region of interest" description="Disordered" evidence="1">
    <location>
        <begin position="195"/>
        <end position="216"/>
    </location>
</feature>
<dbReference type="GeneID" id="110804156"/>
<name>A0A9R0JF81_SPIOL</name>
<proteinExistence type="predicted"/>
<gene>
    <name evidence="3" type="primary">LOC110804156</name>
</gene>
<dbReference type="RefSeq" id="XP_021865415.1">
    <property type="nucleotide sequence ID" value="XM_022009723.2"/>
</dbReference>
<evidence type="ECO:0000313" key="2">
    <source>
        <dbReference type="Proteomes" id="UP000813463"/>
    </source>
</evidence>
<reference evidence="2" key="1">
    <citation type="journal article" date="2021" name="Nat. Commun.">
        <title>Genomic analyses provide insights into spinach domestication and the genetic basis of agronomic traits.</title>
        <authorList>
            <person name="Cai X."/>
            <person name="Sun X."/>
            <person name="Xu C."/>
            <person name="Sun H."/>
            <person name="Wang X."/>
            <person name="Ge C."/>
            <person name="Zhang Z."/>
            <person name="Wang Q."/>
            <person name="Fei Z."/>
            <person name="Jiao C."/>
            <person name="Wang Q."/>
        </authorList>
    </citation>
    <scope>NUCLEOTIDE SEQUENCE [LARGE SCALE GENOMIC DNA]</scope>
    <source>
        <strain evidence="2">cv. Varoflay</strain>
    </source>
</reference>
<dbReference type="KEGG" id="soe:110804156"/>
<sequence>MVLASAGSKIEIPNENPPSFQEIEVQNPSNVPKNKQVSVVDLIISGKSEHNSVEEGREFEVCKSKLDTDEASKNLQNDSLAEAANQSTYIKPFNNSADAGLIVSIDEDREEDEHWFTRNSDYHRQPDRSYNMMIPGHHTVSICTNLVQFISYFFIYYPHHQRNPRESRDTDGLTSFAEEGLGPCIQSQPSHECGYLGHPSLSGGNSKEDDASEKVSQLQKSPALSLIDDGGQSSCCAKLLFDADESPNTLLAKEVPEATQANKCAVVEMETMSGSGGDKMPSQIHMNYEVTDAASHDLDGRIKHNIKKAPAYLASSGNGSLDNPVIIDDEKENFKFDPFEVFGTELDCRIKKLECVVFTFQDANN</sequence>
<dbReference type="AlphaFoldDB" id="A0A9R0JF81"/>
<dbReference type="Proteomes" id="UP000813463">
    <property type="component" value="Chromosome 3"/>
</dbReference>
<organism evidence="2 3">
    <name type="scientific">Spinacia oleracea</name>
    <name type="common">Spinach</name>
    <dbReference type="NCBI Taxonomy" id="3562"/>
    <lineage>
        <taxon>Eukaryota</taxon>
        <taxon>Viridiplantae</taxon>
        <taxon>Streptophyta</taxon>
        <taxon>Embryophyta</taxon>
        <taxon>Tracheophyta</taxon>
        <taxon>Spermatophyta</taxon>
        <taxon>Magnoliopsida</taxon>
        <taxon>eudicotyledons</taxon>
        <taxon>Gunneridae</taxon>
        <taxon>Pentapetalae</taxon>
        <taxon>Caryophyllales</taxon>
        <taxon>Chenopodiaceae</taxon>
        <taxon>Chenopodioideae</taxon>
        <taxon>Anserineae</taxon>
        <taxon>Spinacia</taxon>
    </lineage>
</organism>
<evidence type="ECO:0008006" key="4">
    <source>
        <dbReference type="Google" id="ProtNLM"/>
    </source>
</evidence>